<evidence type="ECO:0000256" key="10">
    <source>
        <dbReference type="ARBA" id="ARBA00023239"/>
    </source>
</evidence>
<dbReference type="EMBL" id="MZGX01000028">
    <property type="protein sequence ID" value="OPX42519.1"/>
    <property type="molecule type" value="Genomic_DNA"/>
</dbReference>
<keyword evidence="10" id="KW-0456">Lyase</keyword>
<dbReference type="UniPathway" id="UPA00782"/>
<feature type="domain" description="Radical SAM core" evidence="11">
    <location>
        <begin position="32"/>
        <end position="273"/>
    </location>
</feature>
<dbReference type="CDD" id="cd01335">
    <property type="entry name" value="Radical_SAM"/>
    <property type="match status" value="1"/>
</dbReference>
<evidence type="ECO:0000256" key="9">
    <source>
        <dbReference type="ARBA" id="ARBA00023231"/>
    </source>
</evidence>
<evidence type="ECO:0000256" key="3">
    <source>
        <dbReference type="ARBA" id="ARBA00006804"/>
    </source>
</evidence>
<evidence type="ECO:0000256" key="8">
    <source>
        <dbReference type="ARBA" id="ARBA00023014"/>
    </source>
</evidence>
<dbReference type="RefSeq" id="WP_340148344.1">
    <property type="nucleotide sequence ID" value="NZ_MZGX01000028.1"/>
</dbReference>
<keyword evidence="7" id="KW-0408">Iron</keyword>
<protein>
    <submittedName>
        <fullName evidence="12">FeMo cofactor biosynthesis protein NifB</fullName>
    </submittedName>
</protein>
<name>A0A1V4SF55_RUMHU</name>
<keyword evidence="5" id="KW-0949">S-adenosyl-L-methionine</keyword>
<keyword evidence="4" id="KW-0004">4Fe-4S</keyword>
<gene>
    <name evidence="12" type="primary">nifB_5</name>
    <name evidence="12" type="ORF">CLHUN_36440</name>
</gene>
<dbReference type="PANTHER" id="PTHR43787:SF13">
    <property type="entry name" value="FEMO COFACTOR BIOSYNTHESIS PROTEIN NIFB"/>
    <property type="match status" value="1"/>
</dbReference>
<dbReference type="GO" id="GO:0046872">
    <property type="term" value="F:metal ion binding"/>
    <property type="evidence" value="ECO:0007669"/>
    <property type="project" value="UniProtKB-KW"/>
</dbReference>
<reference evidence="12 13" key="1">
    <citation type="submission" date="2017-03" db="EMBL/GenBank/DDBJ databases">
        <title>Genome sequence of Clostridium hungatei DSM 14427.</title>
        <authorList>
            <person name="Poehlein A."/>
            <person name="Daniel R."/>
        </authorList>
    </citation>
    <scope>NUCLEOTIDE SEQUENCE [LARGE SCALE GENOMIC DNA]</scope>
    <source>
        <strain evidence="12 13">DSM 14427</strain>
    </source>
</reference>
<dbReference type="PANTHER" id="PTHR43787">
    <property type="entry name" value="FEMO COFACTOR BIOSYNTHESIS PROTEIN NIFB-RELATED"/>
    <property type="match status" value="1"/>
</dbReference>
<comment type="cofactor">
    <cofactor evidence="1">
        <name>[4Fe-4S] cluster</name>
        <dbReference type="ChEBI" id="CHEBI:49883"/>
    </cofactor>
</comment>
<dbReference type="GO" id="GO:0051539">
    <property type="term" value="F:4 iron, 4 sulfur cluster binding"/>
    <property type="evidence" value="ECO:0007669"/>
    <property type="project" value="UniProtKB-KW"/>
</dbReference>
<dbReference type="AlphaFoldDB" id="A0A1V4SF55"/>
<dbReference type="Pfam" id="PF04055">
    <property type="entry name" value="Radical_SAM"/>
    <property type="match status" value="1"/>
</dbReference>
<evidence type="ECO:0000256" key="6">
    <source>
        <dbReference type="ARBA" id="ARBA00022723"/>
    </source>
</evidence>
<evidence type="ECO:0000256" key="4">
    <source>
        <dbReference type="ARBA" id="ARBA00022485"/>
    </source>
</evidence>
<comment type="caution">
    <text evidence="12">The sequence shown here is derived from an EMBL/GenBank/DDBJ whole genome shotgun (WGS) entry which is preliminary data.</text>
</comment>
<evidence type="ECO:0000256" key="7">
    <source>
        <dbReference type="ARBA" id="ARBA00023004"/>
    </source>
</evidence>
<comment type="pathway">
    <text evidence="2">Cofactor biosynthesis; Fe-Mo cofactor biosynthesis.</text>
</comment>
<accession>A0A1V4SF55</accession>
<dbReference type="Gene3D" id="3.20.20.70">
    <property type="entry name" value="Aldolase class I"/>
    <property type="match status" value="1"/>
</dbReference>
<evidence type="ECO:0000313" key="12">
    <source>
        <dbReference type="EMBL" id="OPX42519.1"/>
    </source>
</evidence>
<organism evidence="12 13">
    <name type="scientific">Ruminiclostridium hungatei</name>
    <name type="common">Clostridium hungatei</name>
    <dbReference type="NCBI Taxonomy" id="48256"/>
    <lineage>
        <taxon>Bacteria</taxon>
        <taxon>Bacillati</taxon>
        <taxon>Bacillota</taxon>
        <taxon>Clostridia</taxon>
        <taxon>Eubacteriales</taxon>
        <taxon>Oscillospiraceae</taxon>
        <taxon>Ruminiclostridium</taxon>
    </lineage>
</organism>
<dbReference type="GO" id="GO:0016829">
    <property type="term" value="F:lyase activity"/>
    <property type="evidence" value="ECO:0007669"/>
    <property type="project" value="UniProtKB-KW"/>
</dbReference>
<dbReference type="SUPFAM" id="SSF102114">
    <property type="entry name" value="Radical SAM enzymes"/>
    <property type="match status" value="1"/>
</dbReference>
<dbReference type="SFLD" id="SFLDS00029">
    <property type="entry name" value="Radical_SAM"/>
    <property type="match status" value="1"/>
</dbReference>
<dbReference type="InterPro" id="IPR058240">
    <property type="entry name" value="rSAM_sf"/>
</dbReference>
<dbReference type="STRING" id="48256.CLHUN_36440"/>
<evidence type="ECO:0000256" key="5">
    <source>
        <dbReference type="ARBA" id="ARBA00022691"/>
    </source>
</evidence>
<keyword evidence="13" id="KW-1185">Reference proteome</keyword>
<sequence length="301" mass="33295">MEHSTVNLTVMSNKEGYDHLRKKHPCFSGEAHFIHGRIHLPVSPICNIHCRFCKRSLNKTENRPGVACKVLTPDEALRTLEKALLLCPELTVAGIAGPGDALATTDALETFELIEKKYPELIKCLSTNGLMLSENARRIADTGIKTISVTVNAVEPEILEKICSGIYYKNEYITGRKAAEILIAKQLEGIRTISRLEVLVKINTVLIPDINLSHIEEIARVTSEAGAAMMNIIPLIPQNEMSSHKAPDCTELNNARVSAEKYLQVFRHCKQCRADACGIPGRPGDLSELLYDQPLETFSHG</sequence>
<proteinExistence type="inferred from homology"/>
<evidence type="ECO:0000259" key="11">
    <source>
        <dbReference type="PROSITE" id="PS51918"/>
    </source>
</evidence>
<dbReference type="PROSITE" id="PS51918">
    <property type="entry name" value="RADICAL_SAM"/>
    <property type="match status" value="1"/>
</dbReference>
<keyword evidence="8" id="KW-0411">Iron-sulfur</keyword>
<dbReference type="InterPro" id="IPR007197">
    <property type="entry name" value="rSAM"/>
</dbReference>
<keyword evidence="9" id="KW-0535">Nitrogen fixation</keyword>
<evidence type="ECO:0000256" key="2">
    <source>
        <dbReference type="ARBA" id="ARBA00005155"/>
    </source>
</evidence>
<dbReference type="SFLD" id="SFLDG01067">
    <property type="entry name" value="SPASM/twitch_domain_containing"/>
    <property type="match status" value="1"/>
</dbReference>
<keyword evidence="6" id="KW-0479">Metal-binding</keyword>
<comment type="similarity">
    <text evidence="3">Belongs to the radical SAM superfamily. NifB family.</text>
</comment>
<dbReference type="InterPro" id="IPR013785">
    <property type="entry name" value="Aldolase_TIM"/>
</dbReference>
<evidence type="ECO:0000313" key="13">
    <source>
        <dbReference type="Proteomes" id="UP000191554"/>
    </source>
</evidence>
<evidence type="ECO:0000256" key="1">
    <source>
        <dbReference type="ARBA" id="ARBA00001966"/>
    </source>
</evidence>
<dbReference type="Proteomes" id="UP000191554">
    <property type="component" value="Unassembled WGS sequence"/>
</dbReference>